<dbReference type="InterPro" id="IPR036869">
    <property type="entry name" value="J_dom_sf"/>
</dbReference>
<dbReference type="OrthoDB" id="10280554at2759"/>
<keyword evidence="3" id="KW-1185">Reference proteome</keyword>
<dbReference type="EMBL" id="CAJNJA010005971">
    <property type="protein sequence ID" value="CAE7202630.1"/>
    <property type="molecule type" value="Genomic_DNA"/>
</dbReference>
<accession>A0A812JBZ1</accession>
<dbReference type="CDD" id="cd06257">
    <property type="entry name" value="DnaJ"/>
    <property type="match status" value="1"/>
</dbReference>
<dbReference type="Proteomes" id="UP000601435">
    <property type="component" value="Unassembled WGS sequence"/>
</dbReference>
<gene>
    <name evidence="2" type="ORF">SNEC2469_LOCUS1615</name>
</gene>
<comment type="caution">
    <text evidence="2">The sequence shown here is derived from an EMBL/GenBank/DDBJ whole genome shotgun (WGS) entry which is preliminary data.</text>
</comment>
<sequence length="691" mass="75837">DYCEEKMSDEECKAEDPGEVWVAKIGSLFDLMQNSGQLCQMKSPAVEYQARCLLTRLTRSSFLRLGPAVLRRGVRRSPWFEVERPDVMQTGKTCPWQLIVPVGLPGTGLHDYSRRLREDEIPCSRYSAMASCFVVFLLALLCRGASLRQGFTDCTGEDTSDHGLRRAYRRLALENHPDKGGSNELTSDLTALRDNFLRDPLHFQVFRATFAAELLAFGNGPRGRLRRANASVQLHDGWPYIQVELDLDHGGLLLDGGSWTFAFGLKNASTVHYRGDERARGYDVCCDFVQDSRCQRRPASNISVPEPKCQKDSATKCHEGTSNLSSLYSTSDCPLPPLVTASVRRPLHLNMTGQWGAALQVKDASGEEVACVAFALVHESMQQIEPETGETESTLAGSPGGASGLGLDGIGTDNATHQRGASEGPPEVSFQHIGSGQFCEDGGDLLEGALDDYGGLSPFGGARRASAESSMFYGSKCRERCRRKMNCRFYTAYSSGWCQLSSSCWRSLGGDFCEDPSRLAVENPDLLEIGDGMIEEWCLSSGLQRSRAPGPEHSSDEPDLEAFGEFDPEARRTLGTLARLSGRSLVRSSVALGLLEAERRALLQQHPDARKVAAVLLGSPPADFREWVKMRQRADIEAKKALGEELPDEASETLCSGVPDAVDKALGEFARFTLPSRAEGFDEVRYEWAGE</sequence>
<dbReference type="AlphaFoldDB" id="A0A812JBZ1"/>
<feature type="compositionally biased region" description="Gly residues" evidence="1">
    <location>
        <begin position="398"/>
        <end position="409"/>
    </location>
</feature>
<reference evidence="2" key="1">
    <citation type="submission" date="2021-02" db="EMBL/GenBank/DDBJ databases">
        <authorList>
            <person name="Dougan E. K."/>
            <person name="Rhodes N."/>
            <person name="Thang M."/>
            <person name="Chan C."/>
        </authorList>
    </citation>
    <scope>NUCLEOTIDE SEQUENCE</scope>
</reference>
<organism evidence="2 3">
    <name type="scientific">Symbiodinium necroappetens</name>
    <dbReference type="NCBI Taxonomy" id="1628268"/>
    <lineage>
        <taxon>Eukaryota</taxon>
        <taxon>Sar</taxon>
        <taxon>Alveolata</taxon>
        <taxon>Dinophyceae</taxon>
        <taxon>Suessiales</taxon>
        <taxon>Symbiodiniaceae</taxon>
        <taxon>Symbiodinium</taxon>
    </lineage>
</organism>
<evidence type="ECO:0008006" key="4">
    <source>
        <dbReference type="Google" id="ProtNLM"/>
    </source>
</evidence>
<feature type="non-terminal residue" evidence="2">
    <location>
        <position position="1"/>
    </location>
</feature>
<evidence type="ECO:0000313" key="3">
    <source>
        <dbReference type="Proteomes" id="UP000601435"/>
    </source>
</evidence>
<name>A0A812JBZ1_9DINO</name>
<evidence type="ECO:0000313" key="2">
    <source>
        <dbReference type="EMBL" id="CAE7202630.1"/>
    </source>
</evidence>
<dbReference type="Gene3D" id="1.10.287.110">
    <property type="entry name" value="DnaJ domain"/>
    <property type="match status" value="1"/>
</dbReference>
<feature type="non-terminal residue" evidence="2">
    <location>
        <position position="691"/>
    </location>
</feature>
<evidence type="ECO:0000256" key="1">
    <source>
        <dbReference type="SAM" id="MobiDB-lite"/>
    </source>
</evidence>
<proteinExistence type="predicted"/>
<feature type="region of interest" description="Disordered" evidence="1">
    <location>
        <begin position="383"/>
        <end position="427"/>
    </location>
</feature>
<dbReference type="InterPro" id="IPR001623">
    <property type="entry name" value="DnaJ_domain"/>
</dbReference>
<dbReference type="SUPFAM" id="SSF46565">
    <property type="entry name" value="Chaperone J-domain"/>
    <property type="match status" value="1"/>
</dbReference>
<protein>
    <recommendedName>
        <fullName evidence="4">J domain-containing protein</fullName>
    </recommendedName>
</protein>